<dbReference type="RefSeq" id="WP_150486814.1">
    <property type="nucleotide sequence ID" value="NZ_BMUV01000036.1"/>
</dbReference>
<dbReference type="Gene3D" id="3.40.50.720">
    <property type="entry name" value="NAD(P)-binding Rossmann-like Domain"/>
    <property type="match status" value="1"/>
</dbReference>
<evidence type="ECO:0000256" key="1">
    <source>
        <dbReference type="ARBA" id="ARBA00006484"/>
    </source>
</evidence>
<dbReference type="AlphaFoldDB" id="A0A5J6F592"/>
<evidence type="ECO:0000313" key="4">
    <source>
        <dbReference type="Proteomes" id="UP000326178"/>
    </source>
</evidence>
<evidence type="ECO:0000313" key="3">
    <source>
        <dbReference type="EMBL" id="QEU71448.1"/>
    </source>
</evidence>
<reference evidence="3 4" key="1">
    <citation type="submission" date="2017-09" db="EMBL/GenBank/DDBJ databases">
        <authorList>
            <person name="Lee N."/>
            <person name="Cho B.-K."/>
        </authorList>
    </citation>
    <scope>NUCLEOTIDE SEQUENCE [LARGE SCALE GENOMIC DNA]</scope>
    <source>
        <strain evidence="3 4">ATCC 12769</strain>
    </source>
</reference>
<dbReference type="CDD" id="cd05233">
    <property type="entry name" value="SDR_c"/>
    <property type="match status" value="1"/>
</dbReference>
<dbReference type="FunFam" id="3.40.50.720:FF:000084">
    <property type="entry name" value="Short-chain dehydrogenase reductase"/>
    <property type="match status" value="1"/>
</dbReference>
<protein>
    <submittedName>
        <fullName evidence="3">SDR family oxidoreductase</fullName>
    </submittedName>
</protein>
<dbReference type="PANTHER" id="PTHR43639">
    <property type="entry name" value="OXIDOREDUCTASE, SHORT-CHAIN DEHYDROGENASE/REDUCTASE FAMILY (AFU_ORTHOLOGUE AFUA_5G02870)"/>
    <property type="match status" value="1"/>
</dbReference>
<accession>A0A5J6F592</accession>
<sequence length="265" mass="27831">MRLGTTPPGGDRLEGRVAVVTGAGAGIGAAVARRLAAEGARVLVAERDEETGRATAEEIGGRFVRTDVSDKAQVLAMIGTAVREWGGVDILVNNAWAAGDVGRVENKTDAMLAHGLGIGFYGPFWAMQAAFGHMRERGWGRVVNMCSLNGVNAHMGTLEYNAAKEALRTLTRTAAREWAPSGVVVNAVCPGAKSAAYRLRMSEHPELEAQVGAMNPMGRIGDPDEDIAPVVLFLAGEGARYLTGNTLFVDGGAHINGVAWAPELP</sequence>
<dbReference type="EMBL" id="CP023702">
    <property type="protein sequence ID" value="QEU71448.1"/>
    <property type="molecule type" value="Genomic_DNA"/>
</dbReference>
<dbReference type="PANTHER" id="PTHR43639:SF1">
    <property type="entry name" value="SHORT-CHAIN DEHYDROGENASE_REDUCTASE FAMILY PROTEIN"/>
    <property type="match status" value="1"/>
</dbReference>
<organism evidence="3 4">
    <name type="scientific">Streptomyces nitrosporeus</name>
    <dbReference type="NCBI Taxonomy" id="28894"/>
    <lineage>
        <taxon>Bacteria</taxon>
        <taxon>Bacillati</taxon>
        <taxon>Actinomycetota</taxon>
        <taxon>Actinomycetes</taxon>
        <taxon>Kitasatosporales</taxon>
        <taxon>Streptomycetaceae</taxon>
        <taxon>Streptomyces</taxon>
    </lineage>
</organism>
<dbReference type="Proteomes" id="UP000326178">
    <property type="component" value="Chromosome"/>
</dbReference>
<evidence type="ECO:0000256" key="2">
    <source>
        <dbReference type="ARBA" id="ARBA00023002"/>
    </source>
</evidence>
<dbReference type="GO" id="GO:0016491">
    <property type="term" value="F:oxidoreductase activity"/>
    <property type="evidence" value="ECO:0007669"/>
    <property type="project" value="UniProtKB-KW"/>
</dbReference>
<dbReference type="InterPro" id="IPR002347">
    <property type="entry name" value="SDR_fam"/>
</dbReference>
<dbReference type="PRINTS" id="PR00080">
    <property type="entry name" value="SDRFAMILY"/>
</dbReference>
<dbReference type="SUPFAM" id="SSF51735">
    <property type="entry name" value="NAD(P)-binding Rossmann-fold domains"/>
    <property type="match status" value="1"/>
</dbReference>
<dbReference type="InterPro" id="IPR036291">
    <property type="entry name" value="NAD(P)-bd_dom_sf"/>
</dbReference>
<proteinExistence type="inferred from homology"/>
<dbReference type="PROSITE" id="PS00061">
    <property type="entry name" value="ADH_SHORT"/>
    <property type="match status" value="1"/>
</dbReference>
<dbReference type="OrthoDB" id="9804774at2"/>
<name>A0A5J6F592_9ACTN</name>
<dbReference type="InterPro" id="IPR020904">
    <property type="entry name" value="Sc_DH/Rdtase_CS"/>
</dbReference>
<gene>
    <name evidence="3" type="ORF">CP967_05280</name>
</gene>
<keyword evidence="4" id="KW-1185">Reference proteome</keyword>
<dbReference type="KEGG" id="snk:CP967_05280"/>
<dbReference type="Pfam" id="PF13561">
    <property type="entry name" value="adh_short_C2"/>
    <property type="match status" value="1"/>
</dbReference>
<keyword evidence="2" id="KW-0560">Oxidoreductase</keyword>
<dbReference type="PRINTS" id="PR00081">
    <property type="entry name" value="GDHRDH"/>
</dbReference>
<comment type="similarity">
    <text evidence="1">Belongs to the short-chain dehydrogenases/reductases (SDR) family.</text>
</comment>